<comment type="caution">
    <text evidence="2">The sequence shown here is derived from an EMBL/GenBank/DDBJ whole genome shotgun (WGS) entry which is preliminary data.</text>
</comment>
<dbReference type="AlphaFoldDB" id="X1BQC3"/>
<keyword evidence="1" id="KW-0456">Lyase</keyword>
<dbReference type="EMBL" id="BART01000700">
    <property type="protein sequence ID" value="GAG74376.1"/>
    <property type="molecule type" value="Genomic_DNA"/>
</dbReference>
<evidence type="ECO:0000313" key="2">
    <source>
        <dbReference type="EMBL" id="GAG74376.1"/>
    </source>
</evidence>
<evidence type="ECO:0000256" key="1">
    <source>
        <dbReference type="ARBA" id="ARBA00023239"/>
    </source>
</evidence>
<dbReference type="Gene3D" id="3.20.20.70">
    <property type="entry name" value="Aldolase class I"/>
    <property type="match status" value="1"/>
</dbReference>
<reference evidence="2" key="1">
    <citation type="journal article" date="2014" name="Front. Microbiol.">
        <title>High frequency of phylogenetically diverse reductive dehalogenase-homologous genes in deep subseafloor sedimentary metagenomes.</title>
        <authorList>
            <person name="Kawai M."/>
            <person name="Futagami T."/>
            <person name="Toyoda A."/>
            <person name="Takaki Y."/>
            <person name="Nishi S."/>
            <person name="Hori S."/>
            <person name="Arai W."/>
            <person name="Tsubouchi T."/>
            <person name="Morono Y."/>
            <person name="Uchiyama I."/>
            <person name="Ito T."/>
            <person name="Fujiyama A."/>
            <person name="Inagaki F."/>
            <person name="Takami H."/>
        </authorList>
    </citation>
    <scope>NUCLEOTIDE SEQUENCE</scope>
    <source>
        <strain evidence="2">Expedition CK06-06</strain>
    </source>
</reference>
<sequence length="302" mass="33959">MGENSVEQKFQGVIAVVLTPFDKEENVDYSALERLIEFMLSKGIHGLFPCGSFSLGPLMSPGERKKVLEFTVKVNRNRVPIIAQIGAINTKTAVELARHAQSLEVDAIASIPPFYIPTDEEAIYAHFKEIIEAVDIPVYAYNNLWTGRIISPGLLKRLIKLGYQGMKDAGENFPLYCQYLWESPASFNLLMGTEKLALPALSMGGKGFTSGTVNAFPELNVELFRLFKEGKLDQAAKLQQKILKLVEILSIGPEISTMYTCVNLRRIKFGQPRRPLRPLSLELQDRIKNRIIHLGLLEEPYY</sequence>
<evidence type="ECO:0008006" key="3">
    <source>
        <dbReference type="Google" id="ProtNLM"/>
    </source>
</evidence>
<dbReference type="PIRSF" id="PIRSF001365">
    <property type="entry name" value="DHDPS"/>
    <property type="match status" value="1"/>
</dbReference>
<dbReference type="SMART" id="SM01130">
    <property type="entry name" value="DHDPS"/>
    <property type="match status" value="1"/>
</dbReference>
<organism evidence="2">
    <name type="scientific">marine sediment metagenome</name>
    <dbReference type="NCBI Taxonomy" id="412755"/>
    <lineage>
        <taxon>unclassified sequences</taxon>
        <taxon>metagenomes</taxon>
        <taxon>ecological metagenomes</taxon>
    </lineage>
</organism>
<dbReference type="GO" id="GO:0008840">
    <property type="term" value="F:4-hydroxy-tetrahydrodipicolinate synthase activity"/>
    <property type="evidence" value="ECO:0007669"/>
    <property type="project" value="TreeGrafter"/>
</dbReference>
<dbReference type="CDD" id="cd00408">
    <property type="entry name" value="DHDPS-like"/>
    <property type="match status" value="1"/>
</dbReference>
<dbReference type="PRINTS" id="PR00146">
    <property type="entry name" value="DHPICSNTHASE"/>
</dbReference>
<dbReference type="PANTHER" id="PTHR12128">
    <property type="entry name" value="DIHYDRODIPICOLINATE SYNTHASE"/>
    <property type="match status" value="1"/>
</dbReference>
<accession>X1BQC3</accession>
<dbReference type="PANTHER" id="PTHR12128:SF66">
    <property type="entry name" value="4-HYDROXY-2-OXOGLUTARATE ALDOLASE, MITOCHONDRIAL"/>
    <property type="match status" value="1"/>
</dbReference>
<dbReference type="SUPFAM" id="SSF51569">
    <property type="entry name" value="Aldolase"/>
    <property type="match status" value="1"/>
</dbReference>
<name>X1BQC3_9ZZZZ</name>
<proteinExistence type="predicted"/>
<protein>
    <recommendedName>
        <fullName evidence="3">Dihydrodipicolinate synthase family protein</fullName>
    </recommendedName>
</protein>
<dbReference type="InterPro" id="IPR013785">
    <property type="entry name" value="Aldolase_TIM"/>
</dbReference>
<dbReference type="InterPro" id="IPR002220">
    <property type="entry name" value="DapA-like"/>
</dbReference>
<gene>
    <name evidence="2" type="ORF">S01H4_03009</name>
</gene>
<dbReference type="Pfam" id="PF00701">
    <property type="entry name" value="DHDPS"/>
    <property type="match status" value="1"/>
</dbReference>